<evidence type="ECO:0000313" key="2">
    <source>
        <dbReference type="Proteomes" id="UP000682843"/>
    </source>
</evidence>
<accession>A0ABX8AA32</accession>
<evidence type="ECO:0008006" key="3">
    <source>
        <dbReference type="Google" id="ProtNLM"/>
    </source>
</evidence>
<proteinExistence type="predicted"/>
<sequence>MSKPFDLLNLFARFSRERKISVTEPQSAREFLAEIGTQLDKALTDNTLIQGQRTAAMFEAMVVALGGYKLLKAEDTGRVYPSGMYRAPDFRIVLEDDEQWLVEVKNVYEEDPFRQQRQIMTPSYLASLDKYAQATQASLKVAVYWARWAIWTLVSPHDLLDENGYLKLDMKHAIRFNEMGRLGDLTIGTTPPLTLRLSANLSKPNTIGPDGIAPFTVGEVTMLSEERILARPDEREVAWLLITLGEWAEQDGKPIVIDGKLSAIEFAWLPNERANEGAERFEMIGTLSRMFSRYYTRQACEESGAVQIELEHRPNWFAPLISSHLKSDALPLWRFIQKPAEAKRGDAKEAAV</sequence>
<reference evidence="1 2" key="1">
    <citation type="submission" date="2019-02" db="EMBL/GenBank/DDBJ databases">
        <title>Emended description of the genus Rhodopseudomonas and description of Rhodopseudomonas albus sp. nov., a non-phototrophic, heavy-metal-tolerant bacterium isolated from garden soil.</title>
        <authorList>
            <person name="Bao Z."/>
            <person name="Cao W.W."/>
            <person name="Sato Y."/>
            <person name="Nishizawa T."/>
            <person name="Zhao J."/>
            <person name="Guo Y."/>
            <person name="Ohta H."/>
        </authorList>
    </citation>
    <scope>NUCLEOTIDE SEQUENCE [LARGE SCALE GENOMIC DNA]</scope>
    <source>
        <strain evidence="1 2">SK50-23</strain>
    </source>
</reference>
<evidence type="ECO:0000313" key="1">
    <source>
        <dbReference type="EMBL" id="QUS40613.1"/>
    </source>
</evidence>
<dbReference type="Proteomes" id="UP000682843">
    <property type="component" value="Chromosome"/>
</dbReference>
<dbReference type="RefSeq" id="WP_211909200.1">
    <property type="nucleotide sequence ID" value="NZ_CP036498.1"/>
</dbReference>
<keyword evidence="2" id="KW-1185">Reference proteome</keyword>
<name>A0ABX8AA32_9BRAD</name>
<protein>
    <recommendedName>
        <fullName evidence="3">Restriction endonuclease</fullName>
    </recommendedName>
</protein>
<dbReference type="EMBL" id="CP036498">
    <property type="protein sequence ID" value="QUS40613.1"/>
    <property type="molecule type" value="Genomic_DNA"/>
</dbReference>
<organism evidence="1 2">
    <name type="scientific">Tardiphaga alba</name>
    <dbReference type="NCBI Taxonomy" id="340268"/>
    <lineage>
        <taxon>Bacteria</taxon>
        <taxon>Pseudomonadati</taxon>
        <taxon>Pseudomonadota</taxon>
        <taxon>Alphaproteobacteria</taxon>
        <taxon>Hyphomicrobiales</taxon>
        <taxon>Nitrobacteraceae</taxon>
        <taxon>Tardiphaga</taxon>
    </lineage>
</organism>
<gene>
    <name evidence="1" type="ORF">RPMA_18550</name>
</gene>